<comment type="pathway">
    <text evidence="2">Purine metabolism; AMP biosynthesis via de novo pathway; AMP from IMP: step 2/2.</text>
</comment>
<dbReference type="GO" id="GO:0004018">
    <property type="term" value="F:N6-(1,2-dicarboxyethyl)AMP AMP-lyase (fumarate-forming) activity"/>
    <property type="evidence" value="ECO:0007669"/>
    <property type="project" value="InterPro"/>
</dbReference>
<proteinExistence type="inferred from homology"/>
<organism evidence="4 5">
    <name type="scientific">Cyanidium caldarium</name>
    <name type="common">Red alga</name>
    <dbReference type="NCBI Taxonomy" id="2771"/>
    <lineage>
        <taxon>Eukaryota</taxon>
        <taxon>Rhodophyta</taxon>
        <taxon>Bangiophyceae</taxon>
        <taxon>Cyanidiales</taxon>
        <taxon>Cyanidiaceae</taxon>
        <taxon>Cyanidium</taxon>
    </lineage>
</organism>
<dbReference type="Gene3D" id="1.10.40.30">
    <property type="entry name" value="Fumarase/aspartase (C-terminal domain)"/>
    <property type="match status" value="1"/>
</dbReference>
<dbReference type="NCBIfam" id="TIGR00928">
    <property type="entry name" value="purB"/>
    <property type="match status" value="1"/>
</dbReference>
<dbReference type="GO" id="GO:0044208">
    <property type="term" value="P:'de novo' AMP biosynthetic process"/>
    <property type="evidence" value="ECO:0007669"/>
    <property type="project" value="TreeGrafter"/>
</dbReference>
<comment type="pathway">
    <text evidence="2">Purine metabolism; IMP biosynthesis via de novo pathway; 5-amino-1-(5-phospho-D-ribosyl)imidazole-4-carboxamide from 5-amino-1-(5-phospho-D-ribosyl)imidazole-4-carboxylate: step 2/2.</text>
</comment>
<protein>
    <recommendedName>
        <fullName evidence="2">Adenylosuccinate lyase</fullName>
        <shortName evidence="2">ASL</shortName>
        <ecNumber evidence="2">4.3.2.2</ecNumber>
    </recommendedName>
    <alternativeName>
        <fullName evidence="2">Adenylosuccinase</fullName>
    </alternativeName>
</protein>
<dbReference type="PRINTS" id="PR00149">
    <property type="entry name" value="FUMRATELYASE"/>
</dbReference>
<dbReference type="Gene3D" id="1.20.200.10">
    <property type="entry name" value="Fumarase/aspartase (Central domain)"/>
    <property type="match status" value="1"/>
</dbReference>
<dbReference type="InterPro" id="IPR000362">
    <property type="entry name" value="Fumarate_lyase_fam"/>
</dbReference>
<keyword evidence="5" id="KW-1185">Reference proteome</keyword>
<dbReference type="Gene3D" id="1.10.275.60">
    <property type="match status" value="1"/>
</dbReference>
<evidence type="ECO:0000313" key="5">
    <source>
        <dbReference type="Proteomes" id="UP001301350"/>
    </source>
</evidence>
<dbReference type="InterPro" id="IPR008948">
    <property type="entry name" value="L-Aspartase-like"/>
</dbReference>
<dbReference type="EC" id="4.3.2.2" evidence="2"/>
<evidence type="ECO:0000256" key="2">
    <source>
        <dbReference type="RuleBase" id="RU361172"/>
    </source>
</evidence>
<dbReference type="SUPFAM" id="SSF48557">
    <property type="entry name" value="L-aspartase-like"/>
    <property type="match status" value="1"/>
</dbReference>
<dbReference type="PROSITE" id="PS00163">
    <property type="entry name" value="FUMARATE_LYASES"/>
    <property type="match status" value="1"/>
</dbReference>
<comment type="similarity">
    <text evidence="2">Belongs to the lyase 1 family. Adenylosuccinate lyase subfamily.</text>
</comment>
<dbReference type="EMBL" id="JANCYW010000010">
    <property type="protein sequence ID" value="KAK4536920.1"/>
    <property type="molecule type" value="Genomic_DNA"/>
</dbReference>
<dbReference type="PANTHER" id="PTHR43172:SF1">
    <property type="entry name" value="ADENYLOSUCCINATE LYASE"/>
    <property type="match status" value="1"/>
</dbReference>
<dbReference type="Pfam" id="PF00206">
    <property type="entry name" value="Lyase_1"/>
    <property type="match status" value="1"/>
</dbReference>
<comment type="catalytic activity">
    <reaction evidence="2">
        <text>N(6)-(1,2-dicarboxyethyl)-AMP = fumarate + AMP</text>
        <dbReference type="Rhea" id="RHEA:16853"/>
        <dbReference type="ChEBI" id="CHEBI:29806"/>
        <dbReference type="ChEBI" id="CHEBI:57567"/>
        <dbReference type="ChEBI" id="CHEBI:456215"/>
        <dbReference type="EC" id="4.3.2.2"/>
    </reaction>
</comment>
<dbReference type="InterPro" id="IPR020557">
    <property type="entry name" value="Fumarate_lyase_CS"/>
</dbReference>
<dbReference type="GO" id="GO:0070626">
    <property type="term" value="F:(S)-2-(5-amino-1-(5-phospho-D-ribosyl)imidazole-4-carboxamido) succinate lyase (fumarate-forming) activity"/>
    <property type="evidence" value="ECO:0007669"/>
    <property type="project" value="TreeGrafter"/>
</dbReference>
<dbReference type="InterPro" id="IPR004769">
    <property type="entry name" value="Pur_lyase"/>
</dbReference>
<dbReference type="GO" id="GO:0005829">
    <property type="term" value="C:cytosol"/>
    <property type="evidence" value="ECO:0007669"/>
    <property type="project" value="TreeGrafter"/>
</dbReference>
<name>A0AAV9IXU4_CYACA</name>
<dbReference type="PANTHER" id="PTHR43172">
    <property type="entry name" value="ADENYLOSUCCINATE LYASE"/>
    <property type="match status" value="1"/>
</dbReference>
<evidence type="ECO:0000256" key="1">
    <source>
        <dbReference type="ARBA" id="ARBA00023239"/>
    </source>
</evidence>
<keyword evidence="1 2" id="KW-0456">Lyase</keyword>
<evidence type="ECO:0000259" key="3">
    <source>
        <dbReference type="SMART" id="SM00998"/>
    </source>
</evidence>
<dbReference type="InterPro" id="IPR022761">
    <property type="entry name" value="Fumarate_lyase_N"/>
</dbReference>
<dbReference type="InterPro" id="IPR019468">
    <property type="entry name" value="AdenyloSucc_lyase_C"/>
</dbReference>
<sequence length="547" mass="61426">MLSERPAFAIAPTNRSIGRPRQLWLPFQAIDPRCARRPQQPFYRPHFPFASFLMQMDGVPDPPAPNYVSPLSTRYASAAMRSNFADEARFRTWRQLWYVLAESERELGLDITEAQVRALREAADPHYPLPLREAAAYEKRLRHDVMAHVHALGDQVPVARPIIHLGATSCFVTDNSELVQQRRALELLSPTLWLAIRALAEFAGRYRDLATLAYTHFQAAQPTTVGKRACLWIQDLMMDALQLEAAAASLRFRGVKGTTGTQASFLALFHGDHDKVKQLDEVVTRKMGFAQVFPVTGQTYPRKQDFVVLAALAGVGQSAAKFAHDVRLLQHLKEVEEPFEVEQVGSSAMAYKRNPMRSERINSLARFLQTLLLNPAETASTQWLERTLDDSANRRLAISEAFLATDAILQLVLNVSRGLVVYPNVIRKHLREELPFMATEHILMRAVQAGGDRQTLHEALRQHSVAAGRRVKQDGLENDLLERVRSDARFAAVHDSLDGLCDGALFIGRAPEQVDDFLKEHVWPALESRRELLDACERGAAAGVLRV</sequence>
<feature type="domain" description="Adenylosuccinate lyase C-terminal" evidence="3">
    <location>
        <begin position="434"/>
        <end position="518"/>
    </location>
</feature>
<dbReference type="Pfam" id="PF10397">
    <property type="entry name" value="ADSL_C"/>
    <property type="match status" value="1"/>
</dbReference>
<dbReference type="AlphaFoldDB" id="A0AAV9IXU4"/>
<dbReference type="Proteomes" id="UP001301350">
    <property type="component" value="Unassembled WGS sequence"/>
</dbReference>
<gene>
    <name evidence="4" type="ORF">CDCA_CDCA10G2945</name>
</gene>
<reference evidence="4 5" key="1">
    <citation type="submission" date="2022-07" db="EMBL/GenBank/DDBJ databases">
        <title>Genome-wide signatures of adaptation to extreme environments.</title>
        <authorList>
            <person name="Cho C.H."/>
            <person name="Yoon H.S."/>
        </authorList>
    </citation>
    <scope>NUCLEOTIDE SEQUENCE [LARGE SCALE GENOMIC DNA]</scope>
    <source>
        <strain evidence="4 5">DBV 063 E5</strain>
    </source>
</reference>
<comment type="catalytic activity">
    <reaction evidence="2">
        <text>(2S)-2-[5-amino-1-(5-phospho-beta-D-ribosyl)imidazole-4-carboxamido]succinate = 5-amino-1-(5-phospho-beta-D-ribosyl)imidazole-4-carboxamide + fumarate</text>
        <dbReference type="Rhea" id="RHEA:23920"/>
        <dbReference type="ChEBI" id="CHEBI:29806"/>
        <dbReference type="ChEBI" id="CHEBI:58443"/>
        <dbReference type="ChEBI" id="CHEBI:58475"/>
        <dbReference type="EC" id="4.3.2.2"/>
    </reaction>
</comment>
<accession>A0AAV9IXU4</accession>
<keyword evidence="2" id="KW-0658">Purine biosynthesis</keyword>
<evidence type="ECO:0000313" key="4">
    <source>
        <dbReference type="EMBL" id="KAK4536920.1"/>
    </source>
</evidence>
<dbReference type="CDD" id="cd03302">
    <property type="entry name" value="Adenylsuccinate_lyase_2"/>
    <property type="match status" value="1"/>
</dbReference>
<comment type="caution">
    <text evidence="4">The sequence shown here is derived from an EMBL/GenBank/DDBJ whole genome shotgun (WGS) entry which is preliminary data.</text>
</comment>
<dbReference type="SMART" id="SM00998">
    <property type="entry name" value="ADSL_C"/>
    <property type="match status" value="1"/>
</dbReference>